<sequence>MVALPSSGELRGILEARGALVPAGYSSLFGTTNFDWQAQVIDPLTSQPAPNKMQVVDVTAETVVGTYKVHVGTAAVKNSASLSFTPPAAGHSETYKITGIDGSVCQFTFSNDGIKTAADMLNEAITNFNALTSHSGLTAQASTLVPGNIDLTAVKAGNNTFRVQKFDDAPVPNMVSDQTCTGGSNVIITDPGPPPTSTVKLDQGGGVTKQVAITKVDGNQITLDNGLVLNVTAGSGEDVHVNISKREGQIADIRRKLNKLAMVFASELNKKHMEGVSLEAIQNSPNKILEPSGIRFFVDAVAYHANASNLFDPVDMEHMIVNPLLDNSAKVAAARPERDQPSPPRPSVPYEGNSDNSREIAQLKYQKFGSFPQPSTCDDYYRTVSGDLGVSGQQAERMYKNQTMLTDTVMGQRDSVTSVSLDEEMTNMIRFQQAYNAAARMVNAVDEMIDTIINRMGMVGR</sequence>
<comment type="caution">
    <text evidence="4">The sequence shown here is derived from an EMBL/GenBank/DDBJ whole genome shotgun (WGS) entry which is preliminary data.</text>
</comment>
<dbReference type="AlphaFoldDB" id="A0A845L6W1"/>
<dbReference type="GO" id="GO:0005198">
    <property type="term" value="F:structural molecule activity"/>
    <property type="evidence" value="ECO:0007669"/>
    <property type="project" value="InterPro"/>
</dbReference>
<evidence type="ECO:0000259" key="3">
    <source>
        <dbReference type="Pfam" id="PF06429"/>
    </source>
</evidence>
<dbReference type="EMBL" id="WXEY01000005">
    <property type="protein sequence ID" value="MZP29478.1"/>
    <property type="molecule type" value="Genomic_DNA"/>
</dbReference>
<dbReference type="PANTHER" id="PTHR30033:SF1">
    <property type="entry name" value="FLAGELLAR HOOK-ASSOCIATED PROTEIN 1"/>
    <property type="match status" value="1"/>
</dbReference>
<feature type="region of interest" description="Disordered" evidence="2">
    <location>
        <begin position="331"/>
        <end position="355"/>
    </location>
</feature>
<dbReference type="GO" id="GO:0044780">
    <property type="term" value="P:bacterial-type flagellum assembly"/>
    <property type="evidence" value="ECO:0007669"/>
    <property type="project" value="InterPro"/>
</dbReference>
<proteinExistence type="inferred from homology"/>
<evidence type="ECO:0000313" key="5">
    <source>
        <dbReference type="Proteomes" id="UP000463470"/>
    </source>
</evidence>
<evidence type="ECO:0000256" key="2">
    <source>
        <dbReference type="SAM" id="MobiDB-lite"/>
    </source>
</evidence>
<protein>
    <recommendedName>
        <fullName evidence="3">Flagellar basal-body/hook protein C-terminal domain-containing protein</fullName>
    </recommendedName>
</protein>
<dbReference type="OrthoDB" id="9802553at2"/>
<organism evidence="4 5">
    <name type="scientific">Heliomicrobium undosum</name>
    <dbReference type="NCBI Taxonomy" id="121734"/>
    <lineage>
        <taxon>Bacteria</taxon>
        <taxon>Bacillati</taxon>
        <taxon>Bacillota</taxon>
        <taxon>Clostridia</taxon>
        <taxon>Eubacteriales</taxon>
        <taxon>Heliobacteriaceae</taxon>
        <taxon>Heliomicrobium</taxon>
    </lineage>
</organism>
<dbReference type="SUPFAM" id="SSF64518">
    <property type="entry name" value="Phase 1 flagellin"/>
    <property type="match status" value="1"/>
</dbReference>
<dbReference type="Proteomes" id="UP000463470">
    <property type="component" value="Unassembled WGS sequence"/>
</dbReference>
<evidence type="ECO:0000256" key="1">
    <source>
        <dbReference type="ARBA" id="ARBA00009677"/>
    </source>
</evidence>
<dbReference type="GO" id="GO:0009424">
    <property type="term" value="C:bacterial-type flagellum hook"/>
    <property type="evidence" value="ECO:0007669"/>
    <property type="project" value="InterPro"/>
</dbReference>
<dbReference type="PANTHER" id="PTHR30033">
    <property type="entry name" value="FLAGELLAR HOOK-ASSOCIATED PROTEIN 1"/>
    <property type="match status" value="1"/>
</dbReference>
<feature type="domain" description="Flagellar basal-body/hook protein C-terminal" evidence="3">
    <location>
        <begin position="419"/>
        <end position="454"/>
    </location>
</feature>
<dbReference type="InterPro" id="IPR002371">
    <property type="entry name" value="FlgK"/>
</dbReference>
<dbReference type="InterPro" id="IPR010930">
    <property type="entry name" value="Flg_bb/hook_C_dom"/>
</dbReference>
<gene>
    <name evidence="4" type="ORF">GTO91_07135</name>
</gene>
<reference evidence="4 5" key="1">
    <citation type="submission" date="2020-01" db="EMBL/GenBank/DDBJ databases">
        <title>Whole-genome sequence of Heliobacterium undosum DSM 13378.</title>
        <authorList>
            <person name="Kyndt J.A."/>
            <person name="Meyer T.E."/>
        </authorList>
    </citation>
    <scope>NUCLEOTIDE SEQUENCE [LARGE SCALE GENOMIC DNA]</scope>
    <source>
        <strain evidence="4 5">DSM 13378</strain>
    </source>
</reference>
<evidence type="ECO:0000313" key="4">
    <source>
        <dbReference type="EMBL" id="MZP29478.1"/>
    </source>
</evidence>
<comment type="similarity">
    <text evidence="1">Belongs to the flagella basal body rod proteins family.</text>
</comment>
<dbReference type="Pfam" id="PF06429">
    <property type="entry name" value="Flg_bbr_C"/>
    <property type="match status" value="1"/>
</dbReference>
<keyword evidence="5" id="KW-1185">Reference proteome</keyword>
<name>A0A845L6W1_9FIRM</name>
<accession>A0A845L6W1</accession>